<dbReference type="Proteomes" id="UP000765160">
    <property type="component" value="Unassembled WGS sequence"/>
</dbReference>
<feature type="domain" description="Lipopolysaccharide assembly protein A" evidence="7">
    <location>
        <begin position="20"/>
        <end position="84"/>
    </location>
</feature>
<protein>
    <submittedName>
        <fullName evidence="8">LapA family protein</fullName>
    </submittedName>
</protein>
<dbReference type="RefSeq" id="WP_168049233.1">
    <property type="nucleotide sequence ID" value="NZ_JAATJR010000002.1"/>
</dbReference>
<dbReference type="InterPro" id="IPR010445">
    <property type="entry name" value="LapA_dom"/>
</dbReference>
<feature type="transmembrane region" description="Helical" evidence="6">
    <location>
        <begin position="37"/>
        <end position="61"/>
    </location>
</feature>
<evidence type="ECO:0000256" key="3">
    <source>
        <dbReference type="ARBA" id="ARBA00022989"/>
    </source>
</evidence>
<evidence type="ECO:0000259" key="7">
    <source>
        <dbReference type="Pfam" id="PF06305"/>
    </source>
</evidence>
<comment type="caution">
    <text evidence="8">The sequence shown here is derived from an EMBL/GenBank/DDBJ whole genome shotgun (WGS) entry which is preliminary data.</text>
</comment>
<keyword evidence="4 6" id="KW-0472">Membrane</keyword>
<keyword evidence="9" id="KW-1185">Reference proteome</keyword>
<proteinExistence type="predicted"/>
<evidence type="ECO:0000256" key="6">
    <source>
        <dbReference type="SAM" id="Phobius"/>
    </source>
</evidence>
<name>A0ABX1EXP1_9PROT</name>
<dbReference type="EMBL" id="JAAVTX010000002">
    <property type="protein sequence ID" value="NKE44858.1"/>
    <property type="molecule type" value="Genomic_DNA"/>
</dbReference>
<evidence type="ECO:0000313" key="8">
    <source>
        <dbReference type="EMBL" id="NKE44858.1"/>
    </source>
</evidence>
<keyword evidence="1" id="KW-1003">Cell membrane</keyword>
<evidence type="ECO:0000256" key="4">
    <source>
        <dbReference type="ARBA" id="ARBA00023136"/>
    </source>
</evidence>
<keyword evidence="5" id="KW-0175">Coiled coil</keyword>
<evidence type="ECO:0000256" key="5">
    <source>
        <dbReference type="SAM" id="Coils"/>
    </source>
</evidence>
<feature type="coiled-coil region" evidence="5">
    <location>
        <begin position="69"/>
        <end position="96"/>
    </location>
</feature>
<keyword evidence="3 6" id="KW-1133">Transmembrane helix</keyword>
<evidence type="ECO:0000256" key="1">
    <source>
        <dbReference type="ARBA" id="ARBA00022475"/>
    </source>
</evidence>
<evidence type="ECO:0000313" key="9">
    <source>
        <dbReference type="Proteomes" id="UP000765160"/>
    </source>
</evidence>
<sequence length="110" mass="12078">MRWLLFLPLLILLALFALSNMQEVQLRLWPFDLAWAAPLGVAVLVLSGFGFVLGAIIAWAAALPARRRAREVTQAAKLLEAELAVLKAREAQARHEGTPVPMQITLPAAR</sequence>
<gene>
    <name evidence="8" type="ORF">HB662_08715</name>
</gene>
<reference evidence="8 9" key="1">
    <citation type="submission" date="2020-03" db="EMBL/GenBank/DDBJ databases">
        <title>Roseomonas selenitidurans sp. nov. isolated from soil.</title>
        <authorList>
            <person name="Liu H."/>
        </authorList>
    </citation>
    <scope>NUCLEOTIDE SEQUENCE [LARGE SCALE GENOMIC DNA]</scope>
    <source>
        <strain evidence="8 9">JCM 15073</strain>
    </source>
</reference>
<keyword evidence="2 6" id="KW-0812">Transmembrane</keyword>
<accession>A0ABX1EXP1</accession>
<organism evidence="8 9">
    <name type="scientific">Falsiroseomonas frigidaquae</name>
    <dbReference type="NCBI Taxonomy" id="487318"/>
    <lineage>
        <taxon>Bacteria</taxon>
        <taxon>Pseudomonadati</taxon>
        <taxon>Pseudomonadota</taxon>
        <taxon>Alphaproteobacteria</taxon>
        <taxon>Acetobacterales</taxon>
        <taxon>Roseomonadaceae</taxon>
        <taxon>Falsiroseomonas</taxon>
    </lineage>
</organism>
<evidence type="ECO:0000256" key="2">
    <source>
        <dbReference type="ARBA" id="ARBA00022692"/>
    </source>
</evidence>
<dbReference type="Pfam" id="PF06305">
    <property type="entry name" value="LapA_dom"/>
    <property type="match status" value="1"/>
</dbReference>